<dbReference type="PATRIC" id="fig|1188261.3.peg.980"/>
<evidence type="ECO:0000313" key="3">
    <source>
        <dbReference type="Proteomes" id="UP000017170"/>
    </source>
</evidence>
<dbReference type="AlphaFoldDB" id="U6STY3"/>
<keyword evidence="3" id="KW-1185">Reference proteome</keyword>
<dbReference type="Pfam" id="PF13443">
    <property type="entry name" value="HTH_26"/>
    <property type="match status" value="1"/>
</dbReference>
<feature type="domain" description="HTH cro/C1-type" evidence="1">
    <location>
        <begin position="11"/>
        <end position="67"/>
    </location>
</feature>
<proteinExistence type="predicted"/>
<gene>
    <name evidence="2" type="ORF">A33I_07945</name>
</gene>
<accession>U6STY3</accession>
<reference evidence="2 3" key="1">
    <citation type="journal article" date="2013" name="Genome Announc.">
        <title>Genome Sequence of the Extreme Obligate Alkaliphile Bacillus marmarensis Strain DSM 21297.</title>
        <authorList>
            <person name="Wernick D.G."/>
            <person name="Choi K.Y."/>
            <person name="Tat C.A."/>
            <person name="Lafontaine Rivera J.G."/>
            <person name="Liao J.C."/>
        </authorList>
    </citation>
    <scope>NUCLEOTIDE SEQUENCE [LARGE SCALE GENOMIC DNA]</scope>
    <source>
        <strain evidence="2 3">DSM 21297</strain>
    </source>
</reference>
<dbReference type="InterPro" id="IPR001387">
    <property type="entry name" value="Cro/C1-type_HTH"/>
</dbReference>
<name>U6STY3_9BACI</name>
<organism evidence="2 3">
    <name type="scientific">Alkalihalophilus marmarensis DSM 21297</name>
    <dbReference type="NCBI Taxonomy" id="1188261"/>
    <lineage>
        <taxon>Bacteria</taxon>
        <taxon>Bacillati</taxon>
        <taxon>Bacillota</taxon>
        <taxon>Bacilli</taxon>
        <taxon>Bacillales</taxon>
        <taxon>Bacillaceae</taxon>
        <taxon>Alkalihalophilus</taxon>
    </lineage>
</organism>
<dbReference type="RefSeq" id="WP_022627311.1">
    <property type="nucleotide sequence ID" value="NZ_ATAE01000008.1"/>
</dbReference>
<comment type="caution">
    <text evidence="2">The sequence shown here is derived from an EMBL/GenBank/DDBJ whole genome shotgun (WGS) entry which is preliminary data.</text>
</comment>
<dbReference type="EMBL" id="ATAE01000008">
    <property type="protein sequence ID" value="ERN54340.1"/>
    <property type="molecule type" value="Genomic_DNA"/>
</dbReference>
<dbReference type="GO" id="GO:0003677">
    <property type="term" value="F:DNA binding"/>
    <property type="evidence" value="ECO:0007669"/>
    <property type="project" value="InterPro"/>
</dbReference>
<dbReference type="Proteomes" id="UP000017170">
    <property type="component" value="Unassembled WGS sequence"/>
</dbReference>
<dbReference type="Gene3D" id="1.10.260.40">
    <property type="entry name" value="lambda repressor-like DNA-binding domains"/>
    <property type="match status" value="1"/>
</dbReference>
<protein>
    <recommendedName>
        <fullName evidence="1">HTH cro/C1-type domain-containing protein</fullName>
    </recommendedName>
</protein>
<sequence length="71" mass="7976">MITYAPLMATLHKKQISKTELQKGIGTSSATIAKISKDQYVSMKIINNICAYLDCNDINEVIEYVKEDHKA</sequence>
<evidence type="ECO:0000259" key="1">
    <source>
        <dbReference type="Pfam" id="PF13443"/>
    </source>
</evidence>
<evidence type="ECO:0000313" key="2">
    <source>
        <dbReference type="EMBL" id="ERN54340.1"/>
    </source>
</evidence>
<dbReference type="InterPro" id="IPR010982">
    <property type="entry name" value="Lambda_DNA-bd_dom_sf"/>
</dbReference>